<comment type="similarity">
    <text evidence="1">Belongs to the cyclin family. Cyclin D subfamily.</text>
</comment>
<organism evidence="9">
    <name type="scientific">Salix viminalis</name>
    <name type="common">Common osier</name>
    <name type="synonym">Basket willow</name>
    <dbReference type="NCBI Taxonomy" id="40686"/>
    <lineage>
        <taxon>Eukaryota</taxon>
        <taxon>Viridiplantae</taxon>
        <taxon>Streptophyta</taxon>
        <taxon>Embryophyta</taxon>
        <taxon>Tracheophyta</taxon>
        <taxon>Spermatophyta</taxon>
        <taxon>Magnoliopsida</taxon>
        <taxon>eudicotyledons</taxon>
        <taxon>Gunneridae</taxon>
        <taxon>Pentapetalae</taxon>
        <taxon>rosids</taxon>
        <taxon>fabids</taxon>
        <taxon>Malpighiales</taxon>
        <taxon>Salicaceae</taxon>
        <taxon>Saliceae</taxon>
        <taxon>Salix</taxon>
    </lineage>
</organism>
<dbReference type="Gene3D" id="1.10.472.10">
    <property type="entry name" value="Cyclin-like"/>
    <property type="match status" value="2"/>
</dbReference>
<dbReference type="InterPro" id="IPR036915">
    <property type="entry name" value="Cyclin-like_sf"/>
</dbReference>
<evidence type="ECO:0000256" key="5">
    <source>
        <dbReference type="ARBA" id="ARBA00023306"/>
    </source>
</evidence>
<dbReference type="AlphaFoldDB" id="A0A6N2LZC5"/>
<protein>
    <recommendedName>
        <fullName evidence="6">B-like cyclin</fullName>
    </recommendedName>
</protein>
<name>A0A6N2LZC5_SALVM</name>
<evidence type="ECO:0000256" key="1">
    <source>
        <dbReference type="ARBA" id="ARBA00009065"/>
    </source>
</evidence>
<evidence type="ECO:0000256" key="6">
    <source>
        <dbReference type="ARBA" id="ARBA00032263"/>
    </source>
</evidence>
<feature type="domain" description="Cyclin-like" evidence="8">
    <location>
        <begin position="69"/>
        <end position="170"/>
    </location>
</feature>
<dbReference type="InterPro" id="IPR039361">
    <property type="entry name" value="Cyclin"/>
</dbReference>
<sequence length="194" mass="22332">MSFSQQQETHKPSPALALDGLYCEEEGFGEDYSYGFEDESCQIPDQNVKKEQTLSSVLLEQDSFWEDNELLSLISKEKETHVGSESGRRHYGFSALTGVLAVNYFDRFISSSNFRREKPWMGQLAAVACLSLAAKVEETYVPLLLDLQVEDAKYVFEAKTIKRMELWVLSTLHWRMNPVTSISFFDHIIRRLDE</sequence>
<keyword evidence="4 7" id="KW-0195">Cyclin</keyword>
<dbReference type="CDD" id="cd20543">
    <property type="entry name" value="CYCLIN_AtCycD-like_rpt1"/>
    <property type="match status" value="1"/>
</dbReference>
<keyword evidence="5" id="KW-0131">Cell cycle</keyword>
<dbReference type="EMBL" id="CAADRP010001585">
    <property type="protein sequence ID" value="VFU42707.1"/>
    <property type="molecule type" value="Genomic_DNA"/>
</dbReference>
<dbReference type="PANTHER" id="PTHR10177">
    <property type="entry name" value="CYCLINS"/>
    <property type="match status" value="1"/>
</dbReference>
<gene>
    <name evidence="9" type="ORF">SVIM_LOCUS258884</name>
</gene>
<dbReference type="InterPro" id="IPR013763">
    <property type="entry name" value="Cyclin-like_dom"/>
</dbReference>
<accession>A0A6N2LZC5</accession>
<evidence type="ECO:0000256" key="2">
    <source>
        <dbReference type="ARBA" id="ARBA00011177"/>
    </source>
</evidence>
<dbReference type="GO" id="GO:0051301">
    <property type="term" value="P:cell division"/>
    <property type="evidence" value="ECO:0007669"/>
    <property type="project" value="UniProtKB-KW"/>
</dbReference>
<dbReference type="FunFam" id="1.10.472.10:FF:000060">
    <property type="entry name" value="D6-type cyclin"/>
    <property type="match status" value="1"/>
</dbReference>
<evidence type="ECO:0000259" key="8">
    <source>
        <dbReference type="SMART" id="SM00385"/>
    </source>
</evidence>
<dbReference type="SUPFAM" id="SSF47954">
    <property type="entry name" value="Cyclin-like"/>
    <property type="match status" value="1"/>
</dbReference>
<keyword evidence="3" id="KW-0132">Cell division</keyword>
<proteinExistence type="inferred from homology"/>
<evidence type="ECO:0000256" key="7">
    <source>
        <dbReference type="RuleBase" id="RU000383"/>
    </source>
</evidence>
<dbReference type="InterPro" id="IPR006671">
    <property type="entry name" value="Cyclin_N"/>
</dbReference>
<reference evidence="9" key="1">
    <citation type="submission" date="2019-03" db="EMBL/GenBank/DDBJ databases">
        <authorList>
            <person name="Mank J."/>
            <person name="Almeida P."/>
        </authorList>
    </citation>
    <scope>NUCLEOTIDE SEQUENCE</scope>
    <source>
        <strain evidence="9">78183</strain>
    </source>
</reference>
<evidence type="ECO:0000313" key="9">
    <source>
        <dbReference type="EMBL" id="VFU42707.1"/>
    </source>
</evidence>
<evidence type="ECO:0000256" key="3">
    <source>
        <dbReference type="ARBA" id="ARBA00022618"/>
    </source>
</evidence>
<comment type="subunit">
    <text evidence="2">Interacts with the CDC2 protein kinase to form a serine/threonine kinase holoenzyme complex also known as maturation promoting factor (MPF). The cyclin subunit imparts substrate specificity to the complex.</text>
</comment>
<dbReference type="Pfam" id="PF00134">
    <property type="entry name" value="Cyclin_N"/>
    <property type="match status" value="1"/>
</dbReference>
<evidence type="ECO:0000256" key="4">
    <source>
        <dbReference type="ARBA" id="ARBA00023127"/>
    </source>
</evidence>
<dbReference type="SMART" id="SM00385">
    <property type="entry name" value="CYCLIN"/>
    <property type="match status" value="1"/>
</dbReference>